<dbReference type="EMBL" id="AQGS01000282">
    <property type="protein sequence ID" value="EPS40704.1"/>
    <property type="molecule type" value="Genomic_DNA"/>
</dbReference>
<evidence type="ECO:0000313" key="7">
    <source>
        <dbReference type="Proteomes" id="UP000015100"/>
    </source>
</evidence>
<dbReference type="HOGENOM" id="CLU_014926_1_0_1"/>
<dbReference type="OrthoDB" id="2154985at2759"/>
<evidence type="ECO:0000256" key="2">
    <source>
        <dbReference type="ARBA" id="ARBA00018424"/>
    </source>
</evidence>
<evidence type="ECO:0000256" key="1">
    <source>
        <dbReference type="ARBA" id="ARBA00011408"/>
    </source>
</evidence>
<keyword evidence="5" id="KW-1133">Transmembrane helix</keyword>
<dbReference type="GO" id="GO:0005634">
    <property type="term" value="C:nucleus"/>
    <property type="evidence" value="ECO:0007669"/>
    <property type="project" value="TreeGrafter"/>
</dbReference>
<dbReference type="PANTHER" id="PTHR31859">
    <property type="entry name" value="TETRATRICOPEPTIDE REPEAT PROTEIN 39 FAMILY MEMBER"/>
    <property type="match status" value="1"/>
</dbReference>
<dbReference type="GO" id="GO:0005741">
    <property type="term" value="C:mitochondrial outer membrane"/>
    <property type="evidence" value="ECO:0007669"/>
    <property type="project" value="TreeGrafter"/>
</dbReference>
<dbReference type="GO" id="GO:0005829">
    <property type="term" value="C:cytosol"/>
    <property type="evidence" value="ECO:0007669"/>
    <property type="project" value="TreeGrafter"/>
</dbReference>
<keyword evidence="7" id="KW-1185">Reference proteome</keyword>
<comment type="caution">
    <text evidence="6">The sequence shown here is derived from an EMBL/GenBank/DDBJ whole genome shotgun (WGS) entry which is preliminary data.</text>
</comment>
<dbReference type="Proteomes" id="UP000015100">
    <property type="component" value="Unassembled WGS sequence"/>
</dbReference>
<keyword evidence="5" id="KW-0472">Membrane</keyword>
<evidence type="ECO:0000256" key="4">
    <source>
        <dbReference type="ARBA" id="ARBA00043897"/>
    </source>
</evidence>
<evidence type="ECO:0000256" key="3">
    <source>
        <dbReference type="ARBA" id="ARBA00019539"/>
    </source>
</evidence>
<dbReference type="Pfam" id="PF10300">
    <property type="entry name" value="Iml2-TPR_39"/>
    <property type="match status" value="1"/>
</dbReference>
<sequence length="675" mass="74397">MFKRFTSRSSPSTPGLTVQGTASSISLSGLDEQADIIMVMRGYLIEKVFVDMERIVWNIAMDHVMDDNLEAAEAELEAGGSVWHKVGNGAIGFIRSAAGFEQAVMKDASETLSAAESAAYNAQRAAVRSPHSTSSYPAGTEFALANAETQLMSAVIGVLSESIVEAMKSFYKMRTAFKTLEGVSKSIEEVKARNLKGASALSVATTGSGSGAGEQSLLQVDDRSTTGLLAVPSPAGSIGGSTPGTPGSPGFRNAVDEFIESGGNLCYGTLLLFIGIIPPAMSRLLSIIGFHGDREKGIKHLWVSALMMNSHGALAAIILLVYYNMLQSCDIVETDEAKGGVPKKKLEDLLFAYRDRYKQSPLWILEEARLYAQRKDLETAVKLLEFERKPQMKQIEAMCVFERSLNLMCLHEYQKAADLFIHLVDLNSWSDAMYCYIAGSCYVELYREAVVADKDKAEEYSKKAEELFLKVPTYLGKKKFMARALPLEVLSDRKVKKWQKFAKERKCSLVEAIGVSPLEEMIYMWNGFARMNKELIAKSAKVLAWAPPAEEIENPKSCITEHEEKVLSAFLKAVTTRHMDDLPKAKEMFEEVIAVDKYTMKGESWVPPSAHYEMAVVIWKEHGIKESKSTNEYLTKCAQWESYELDGRLGLRATIALGMLKRAAEADTAAAPASK</sequence>
<gene>
    <name evidence="6" type="ORF">H072_5403</name>
</gene>
<reference evidence="6 7" key="1">
    <citation type="journal article" date="2013" name="PLoS Genet.">
        <title>Genomic mechanisms accounting for the adaptation to parasitism in nematode-trapping fungi.</title>
        <authorList>
            <person name="Meerupati T."/>
            <person name="Andersson K.M."/>
            <person name="Friman E."/>
            <person name="Kumar D."/>
            <person name="Tunlid A."/>
            <person name="Ahren D."/>
        </authorList>
    </citation>
    <scope>NUCLEOTIDE SEQUENCE [LARGE SCALE GENOMIC DNA]</scope>
    <source>
        <strain evidence="6 7">CBS 200.50</strain>
    </source>
</reference>
<name>S8ACP7_DACHA</name>
<organism evidence="6 7">
    <name type="scientific">Dactylellina haptotyla (strain CBS 200.50)</name>
    <name type="common">Nematode-trapping fungus</name>
    <name type="synonym">Monacrosporium haptotylum</name>
    <dbReference type="NCBI Taxonomy" id="1284197"/>
    <lineage>
        <taxon>Eukaryota</taxon>
        <taxon>Fungi</taxon>
        <taxon>Dikarya</taxon>
        <taxon>Ascomycota</taxon>
        <taxon>Pezizomycotina</taxon>
        <taxon>Orbiliomycetes</taxon>
        <taxon>Orbiliales</taxon>
        <taxon>Orbiliaceae</taxon>
        <taxon>Dactylellina</taxon>
    </lineage>
</organism>
<protein>
    <recommendedName>
        <fullName evidence="2">Inclusion body clearance protein IML2</fullName>
    </recommendedName>
    <alternativeName>
        <fullName evidence="3">Inclusion body clearance protein iml2</fullName>
    </alternativeName>
</protein>
<dbReference type="OMA" id="WNGYNRM"/>
<evidence type="ECO:0000256" key="5">
    <source>
        <dbReference type="SAM" id="Phobius"/>
    </source>
</evidence>
<reference evidence="7" key="2">
    <citation type="submission" date="2013-04" db="EMBL/GenBank/DDBJ databases">
        <title>Genomic mechanisms accounting for the adaptation to parasitism in nematode-trapping fungi.</title>
        <authorList>
            <person name="Ahren D.G."/>
        </authorList>
    </citation>
    <scope>NUCLEOTIDE SEQUENCE [LARGE SCALE GENOMIC DNA]</scope>
    <source>
        <strain evidence="7">CBS 200.50</strain>
    </source>
</reference>
<proteinExistence type="predicted"/>
<feature type="transmembrane region" description="Helical" evidence="5">
    <location>
        <begin position="267"/>
        <end position="289"/>
    </location>
</feature>
<keyword evidence="5" id="KW-0812">Transmembrane</keyword>
<dbReference type="InterPro" id="IPR011990">
    <property type="entry name" value="TPR-like_helical_dom_sf"/>
</dbReference>
<comment type="subunit">
    <text evidence="1">Interacts with lipid droplet proteins.</text>
</comment>
<dbReference type="InterPro" id="IPR019412">
    <property type="entry name" value="IML2/TPR_39"/>
</dbReference>
<dbReference type="PANTHER" id="PTHR31859:SF1">
    <property type="entry name" value="TETRATRICOPEPTIDE REPEAT PROTEIN 39C"/>
    <property type="match status" value="1"/>
</dbReference>
<dbReference type="eggNOG" id="KOG3783">
    <property type="taxonomic scope" value="Eukaryota"/>
</dbReference>
<evidence type="ECO:0000313" key="6">
    <source>
        <dbReference type="EMBL" id="EPS40704.1"/>
    </source>
</evidence>
<dbReference type="SUPFAM" id="SSF48452">
    <property type="entry name" value="TPR-like"/>
    <property type="match status" value="1"/>
</dbReference>
<feature type="transmembrane region" description="Helical" evidence="5">
    <location>
        <begin position="301"/>
        <end position="323"/>
    </location>
</feature>
<dbReference type="AlphaFoldDB" id="S8ACP7"/>
<comment type="function">
    <text evidence="4">Inclusion body (IB) resident protein that interacts strongly with lipid droplet (LD) proteins. Involved in LD-mediated IB clearing after protein folding stress, probably by enabling access to the IBs of an LD-stored soluble sterol derivative that acts as a chaperone in inclusion clearing.</text>
</comment>
<accession>S8ACP7</accession>